<protein>
    <submittedName>
        <fullName evidence="1">Uncharacterized protein</fullName>
    </submittedName>
</protein>
<gene>
    <name evidence="1" type="ORF">BS297_17695</name>
</gene>
<evidence type="ECO:0000313" key="1">
    <source>
        <dbReference type="EMBL" id="KAB2583980.1"/>
    </source>
</evidence>
<comment type="caution">
    <text evidence="1">The sequence shown here is derived from an EMBL/GenBank/DDBJ whole genome shotgun (WGS) entry which is preliminary data.</text>
</comment>
<name>A0A5N5E2Q4_RHOER</name>
<accession>A0A5N5E2Q4</accession>
<evidence type="ECO:0000313" key="2">
    <source>
        <dbReference type="Proteomes" id="UP000325576"/>
    </source>
</evidence>
<sequence length="129" mass="13418">MDNAEPIAAPTLLADADRALDEDDKRALSLALGYNVAVLSLPPLQIHSGHSTIHAHGYGEVRTLPAGPRIVWQSESELASITANENGEITVHVVPYLDTKTALDLAGALAAVVARIAGGDLPNPPGRGD</sequence>
<proteinExistence type="predicted"/>
<dbReference type="Proteomes" id="UP000325576">
    <property type="component" value="Unassembled WGS sequence"/>
</dbReference>
<dbReference type="AlphaFoldDB" id="A0A5N5E2Q4"/>
<dbReference type="EMBL" id="MRBO01000482">
    <property type="protein sequence ID" value="KAB2583980.1"/>
    <property type="molecule type" value="Genomic_DNA"/>
</dbReference>
<reference evidence="1 2" key="1">
    <citation type="journal article" date="2017" name="Poromechanics V (2013)">
        <title>Genomic Characterization of the Arsenic-Tolerant Actinobacterium, &lt;i&gt;Rhodococcus erythropolis&lt;/i&gt; S43.</title>
        <authorList>
            <person name="Retamal-Morales G."/>
            <person name="Mehnert M."/>
            <person name="Schwabe R."/>
            <person name="Tischler D."/>
            <person name="Schloemann M."/>
            <person name="Levican G.J."/>
        </authorList>
    </citation>
    <scope>NUCLEOTIDE SEQUENCE [LARGE SCALE GENOMIC DNA]</scope>
    <source>
        <strain evidence="1 2">S43</strain>
    </source>
</reference>
<organism evidence="1 2">
    <name type="scientific">Rhodococcus erythropolis</name>
    <name type="common">Arthrobacter picolinophilus</name>
    <dbReference type="NCBI Taxonomy" id="1833"/>
    <lineage>
        <taxon>Bacteria</taxon>
        <taxon>Bacillati</taxon>
        <taxon>Actinomycetota</taxon>
        <taxon>Actinomycetes</taxon>
        <taxon>Mycobacteriales</taxon>
        <taxon>Nocardiaceae</taxon>
        <taxon>Rhodococcus</taxon>
        <taxon>Rhodococcus erythropolis group</taxon>
    </lineage>
</organism>